<evidence type="ECO:0000256" key="1">
    <source>
        <dbReference type="ARBA" id="ARBA00022679"/>
    </source>
</evidence>
<accession>A0ABU4W6U3</accession>
<evidence type="ECO:0000313" key="3">
    <source>
        <dbReference type="EMBL" id="MDX8334910.1"/>
    </source>
</evidence>
<organism evidence="3 4">
    <name type="scientific">Candidatus Cetobacterium colombiensis</name>
    <dbReference type="NCBI Taxonomy" id="3073100"/>
    <lineage>
        <taxon>Bacteria</taxon>
        <taxon>Fusobacteriati</taxon>
        <taxon>Fusobacteriota</taxon>
        <taxon>Fusobacteriia</taxon>
        <taxon>Fusobacteriales</taxon>
        <taxon>Fusobacteriaceae</taxon>
        <taxon>Cetobacterium</taxon>
    </lineage>
</organism>
<evidence type="ECO:0000313" key="4">
    <source>
        <dbReference type="Proteomes" id="UP001279681"/>
    </source>
</evidence>
<dbReference type="EMBL" id="JAVIKH010000001">
    <property type="protein sequence ID" value="MDX8334910.1"/>
    <property type="molecule type" value="Genomic_DNA"/>
</dbReference>
<dbReference type="InterPro" id="IPR018357">
    <property type="entry name" value="Hexapep_transf_CS"/>
</dbReference>
<protein>
    <submittedName>
        <fullName evidence="3">CatB-related O-acetyltransferase</fullName>
        <ecNumber evidence="3">2.3.1.-</ecNumber>
    </submittedName>
</protein>
<dbReference type="InterPro" id="IPR050179">
    <property type="entry name" value="Trans_hexapeptide_repeat"/>
</dbReference>
<name>A0ABU4W6U3_9FUSO</name>
<dbReference type="InterPro" id="IPR001451">
    <property type="entry name" value="Hexapep"/>
</dbReference>
<gene>
    <name evidence="3" type="ORF">RFV38_00100</name>
</gene>
<dbReference type="GO" id="GO:0016746">
    <property type="term" value="F:acyltransferase activity"/>
    <property type="evidence" value="ECO:0007669"/>
    <property type="project" value="UniProtKB-KW"/>
</dbReference>
<dbReference type="Proteomes" id="UP001279681">
    <property type="component" value="Unassembled WGS sequence"/>
</dbReference>
<comment type="caution">
    <text evidence="3">The sequence shown here is derived from an EMBL/GenBank/DDBJ whole genome shotgun (WGS) entry which is preliminary data.</text>
</comment>
<dbReference type="RefSeq" id="WP_320312324.1">
    <property type="nucleotide sequence ID" value="NZ_JAVIKH010000001.1"/>
</dbReference>
<dbReference type="PANTHER" id="PTHR43300:SF11">
    <property type="entry name" value="ACETYLTRANSFERASE RV3034C-RELATED"/>
    <property type="match status" value="1"/>
</dbReference>
<dbReference type="CDD" id="cd03349">
    <property type="entry name" value="LbH_XAT"/>
    <property type="match status" value="1"/>
</dbReference>
<keyword evidence="1 3" id="KW-0808">Transferase</keyword>
<evidence type="ECO:0000256" key="2">
    <source>
        <dbReference type="ARBA" id="ARBA00022737"/>
    </source>
</evidence>
<dbReference type="InterPro" id="IPR011004">
    <property type="entry name" value="Trimer_LpxA-like_sf"/>
</dbReference>
<dbReference type="Gene3D" id="2.160.10.10">
    <property type="entry name" value="Hexapeptide repeat proteins"/>
    <property type="match status" value="1"/>
</dbReference>
<dbReference type="SUPFAM" id="SSF51161">
    <property type="entry name" value="Trimeric LpxA-like enzymes"/>
    <property type="match status" value="1"/>
</dbReference>
<keyword evidence="4" id="KW-1185">Reference proteome</keyword>
<proteinExistence type="predicted"/>
<keyword evidence="2" id="KW-0677">Repeat</keyword>
<keyword evidence="3" id="KW-0012">Acyltransferase</keyword>
<dbReference type="PROSITE" id="PS00101">
    <property type="entry name" value="HEXAPEP_TRANSFERASES"/>
    <property type="match status" value="1"/>
</dbReference>
<dbReference type="EC" id="2.3.1.-" evidence="3"/>
<dbReference type="PANTHER" id="PTHR43300">
    <property type="entry name" value="ACETYLTRANSFERASE"/>
    <property type="match status" value="1"/>
</dbReference>
<sequence length="210" mass="23858">MYRKLKSYLALYLFKKKWRSQNKHNQITPINKFPLEKVKVGKYSYGPIDVRSWGSSEEGLEIGNYVSIASGVKFILGGNHEINTFTTYPFKSRVFKGKIKSQTKNSSNGKIILKDDVWIGMDSTLISGITIGQGAIIAAGSFVTKDVLPYSIVGGNPAKIIKYRYSKEIIDEMIKIDWSSIDENKIKDIKEELYQPLNLELLKKIKKNLL</sequence>
<reference evidence="4" key="1">
    <citation type="submission" date="2023-07" db="EMBL/GenBank/DDBJ databases">
        <authorList>
            <person name="Colorado M.A."/>
            <person name="Villamil L.M."/>
            <person name="Melo J.F."/>
            <person name="Rodriguez J.A."/>
            <person name="Ruiz R.Y."/>
        </authorList>
    </citation>
    <scope>NUCLEOTIDE SEQUENCE [LARGE SCALE GENOMIC DNA]</scope>
    <source>
        <strain evidence="4">C33</strain>
    </source>
</reference>
<dbReference type="Pfam" id="PF00132">
    <property type="entry name" value="Hexapep"/>
    <property type="match status" value="1"/>
</dbReference>